<dbReference type="RefSeq" id="WP_117347747.1">
    <property type="nucleotide sequence ID" value="NZ_JADPGJ010000006.1"/>
</dbReference>
<comment type="caution">
    <text evidence="1">The sequence shown here is derived from an EMBL/GenBank/DDBJ whole genome shotgun (WGS) entry which is preliminary data.</text>
</comment>
<evidence type="ECO:0000313" key="2">
    <source>
        <dbReference type="Proteomes" id="UP001204814"/>
    </source>
</evidence>
<sequence>MLMEIYLSEEKAKKNNIDLNECYQKINRFFFERGVKLKEPGVYQGVKEDFDTFVIAQGQLPQTKWFLKVVDQWYISYFGDTPDSPEYREDALKTYYQVKEQVRNYVRKQKGSQF</sequence>
<name>A0AAP2UEL5_9FIRM</name>
<protein>
    <submittedName>
        <fullName evidence="1">Uncharacterized protein</fullName>
    </submittedName>
</protein>
<reference evidence="1" key="1">
    <citation type="submission" date="2022-06" db="EMBL/GenBank/DDBJ databases">
        <title>Isolation of gut microbiota from human fecal samples.</title>
        <authorList>
            <person name="Pamer E.G."/>
            <person name="Barat B."/>
            <person name="Waligurski E."/>
            <person name="Medina S."/>
            <person name="Paddock L."/>
            <person name="Mostad J."/>
        </authorList>
    </citation>
    <scope>NUCLEOTIDE SEQUENCE</scope>
    <source>
        <strain evidence="1">DFI.6.24</strain>
    </source>
</reference>
<dbReference type="Proteomes" id="UP001204814">
    <property type="component" value="Unassembled WGS sequence"/>
</dbReference>
<evidence type="ECO:0000313" key="1">
    <source>
        <dbReference type="EMBL" id="MCQ5061543.1"/>
    </source>
</evidence>
<organism evidence="1 2">
    <name type="scientific">Faecalibacillus intestinalis</name>
    <dbReference type="NCBI Taxonomy" id="1982626"/>
    <lineage>
        <taxon>Bacteria</taxon>
        <taxon>Bacillati</taxon>
        <taxon>Bacillota</taxon>
        <taxon>Erysipelotrichia</taxon>
        <taxon>Erysipelotrichales</taxon>
        <taxon>Coprobacillaceae</taxon>
        <taxon>Faecalibacillus</taxon>
    </lineage>
</organism>
<gene>
    <name evidence="1" type="ORF">NE542_06810</name>
</gene>
<accession>A0AAP2UEL5</accession>
<dbReference type="AlphaFoldDB" id="A0AAP2UEL5"/>
<proteinExistence type="predicted"/>
<dbReference type="EMBL" id="JANGBO010000004">
    <property type="protein sequence ID" value="MCQ5061543.1"/>
    <property type="molecule type" value="Genomic_DNA"/>
</dbReference>